<dbReference type="EMBL" id="CM020618">
    <property type="protein sequence ID" value="KAK1862603.1"/>
    <property type="molecule type" value="Genomic_DNA"/>
</dbReference>
<evidence type="ECO:0000313" key="2">
    <source>
        <dbReference type="Proteomes" id="UP000798662"/>
    </source>
</evidence>
<evidence type="ECO:0000313" key="1">
    <source>
        <dbReference type="EMBL" id="KAK1862603.1"/>
    </source>
</evidence>
<dbReference type="Proteomes" id="UP000798662">
    <property type="component" value="Chromosome 1"/>
</dbReference>
<protein>
    <submittedName>
        <fullName evidence="1">Uncharacterized protein</fullName>
    </submittedName>
</protein>
<proteinExistence type="predicted"/>
<reference evidence="1" key="1">
    <citation type="submission" date="2019-11" db="EMBL/GenBank/DDBJ databases">
        <title>Nori genome reveals adaptations in red seaweeds to the harsh intertidal environment.</title>
        <authorList>
            <person name="Wang D."/>
            <person name="Mao Y."/>
        </authorList>
    </citation>
    <scope>NUCLEOTIDE SEQUENCE</scope>
    <source>
        <tissue evidence="1">Gametophyte</tissue>
    </source>
</reference>
<comment type="caution">
    <text evidence="1">The sequence shown here is derived from an EMBL/GenBank/DDBJ whole genome shotgun (WGS) entry which is preliminary data.</text>
</comment>
<sequence length="263" mass="27184">MDGSRCARPHLHAIDDTVQSVFDAADPRLHPSAIAGLHTVTLRRSVGDPPPSAAAAFTAAAAPAGVAALVEARGCRLSVAAVRRAAAAAGLGVDFVTATPTAVRVDHDARGGPRVVLFRSPLPHWTALFLSADMEPVAAAPWQPWPDLMATLSGRWGAAPSAPACAWPVGVSPEDGRVADLAAWADYHRTGVRVYYRGGAAAFRLLPRACAAAHEGARAGRAVCVEVGDDGGRLLHSPVAAAGRRPYTDVYVDDGRADAPAFG</sequence>
<name>A0ACC3BYD4_PYRYE</name>
<keyword evidence="2" id="KW-1185">Reference proteome</keyword>
<gene>
    <name evidence="1" type="ORF">I4F81_005171</name>
</gene>
<accession>A0ACC3BYD4</accession>
<organism evidence="1 2">
    <name type="scientific">Pyropia yezoensis</name>
    <name type="common">Susabi-nori</name>
    <name type="synonym">Porphyra yezoensis</name>
    <dbReference type="NCBI Taxonomy" id="2788"/>
    <lineage>
        <taxon>Eukaryota</taxon>
        <taxon>Rhodophyta</taxon>
        <taxon>Bangiophyceae</taxon>
        <taxon>Bangiales</taxon>
        <taxon>Bangiaceae</taxon>
        <taxon>Pyropia</taxon>
    </lineage>
</organism>